<keyword evidence="3" id="KW-1185">Reference proteome</keyword>
<feature type="compositionally biased region" description="Basic and acidic residues" evidence="1">
    <location>
        <begin position="159"/>
        <end position="171"/>
    </location>
</feature>
<name>A0A1W0WLK0_HYPEX</name>
<protein>
    <submittedName>
        <fullName evidence="2">Uncharacterized protein</fullName>
    </submittedName>
</protein>
<proteinExistence type="predicted"/>
<feature type="region of interest" description="Disordered" evidence="1">
    <location>
        <begin position="216"/>
        <end position="264"/>
    </location>
</feature>
<evidence type="ECO:0000313" key="2">
    <source>
        <dbReference type="EMBL" id="OQV16069.1"/>
    </source>
</evidence>
<gene>
    <name evidence="2" type="ORF">BV898_09839</name>
</gene>
<dbReference type="OrthoDB" id="10069969at2759"/>
<organism evidence="2 3">
    <name type="scientific">Hypsibius exemplaris</name>
    <name type="common">Freshwater tardigrade</name>
    <dbReference type="NCBI Taxonomy" id="2072580"/>
    <lineage>
        <taxon>Eukaryota</taxon>
        <taxon>Metazoa</taxon>
        <taxon>Ecdysozoa</taxon>
        <taxon>Tardigrada</taxon>
        <taxon>Eutardigrada</taxon>
        <taxon>Parachela</taxon>
        <taxon>Hypsibioidea</taxon>
        <taxon>Hypsibiidae</taxon>
        <taxon>Hypsibius</taxon>
    </lineage>
</organism>
<dbReference type="AlphaFoldDB" id="A0A1W0WLK0"/>
<feature type="region of interest" description="Disordered" evidence="1">
    <location>
        <begin position="1"/>
        <end position="51"/>
    </location>
</feature>
<evidence type="ECO:0000313" key="3">
    <source>
        <dbReference type="Proteomes" id="UP000192578"/>
    </source>
</evidence>
<feature type="compositionally biased region" description="Polar residues" evidence="1">
    <location>
        <begin position="347"/>
        <end position="357"/>
    </location>
</feature>
<dbReference type="Proteomes" id="UP000192578">
    <property type="component" value="Unassembled WGS sequence"/>
</dbReference>
<comment type="caution">
    <text evidence="2">The sequence shown here is derived from an EMBL/GenBank/DDBJ whole genome shotgun (WGS) entry which is preliminary data.</text>
</comment>
<feature type="compositionally biased region" description="Basic and acidic residues" evidence="1">
    <location>
        <begin position="438"/>
        <end position="447"/>
    </location>
</feature>
<feature type="compositionally biased region" description="Polar residues" evidence="1">
    <location>
        <begin position="13"/>
        <end position="26"/>
    </location>
</feature>
<feature type="region of interest" description="Disordered" evidence="1">
    <location>
        <begin position="328"/>
        <end position="372"/>
    </location>
</feature>
<feature type="region of interest" description="Disordered" evidence="1">
    <location>
        <begin position="428"/>
        <end position="456"/>
    </location>
</feature>
<evidence type="ECO:0000256" key="1">
    <source>
        <dbReference type="SAM" id="MobiDB-lite"/>
    </source>
</evidence>
<feature type="compositionally biased region" description="Polar residues" evidence="1">
    <location>
        <begin position="235"/>
        <end position="250"/>
    </location>
</feature>
<dbReference type="EMBL" id="MTYJ01000079">
    <property type="protein sequence ID" value="OQV16069.1"/>
    <property type="molecule type" value="Genomic_DNA"/>
</dbReference>
<reference evidence="3" key="1">
    <citation type="submission" date="2017-01" db="EMBL/GenBank/DDBJ databases">
        <title>Comparative genomics of anhydrobiosis in the tardigrade Hypsibius dujardini.</title>
        <authorList>
            <person name="Yoshida Y."/>
            <person name="Koutsovoulos G."/>
            <person name="Laetsch D."/>
            <person name="Stevens L."/>
            <person name="Kumar S."/>
            <person name="Horikawa D."/>
            <person name="Ishino K."/>
            <person name="Komine S."/>
            <person name="Tomita M."/>
            <person name="Blaxter M."/>
            <person name="Arakawa K."/>
        </authorList>
    </citation>
    <scope>NUCLEOTIDE SEQUENCE [LARGE SCALE GENOMIC DNA]</scope>
    <source>
        <strain evidence="3">Z151</strain>
    </source>
</reference>
<accession>A0A1W0WLK0</accession>
<feature type="region of interest" description="Disordered" evidence="1">
    <location>
        <begin position="76"/>
        <end position="185"/>
    </location>
</feature>
<sequence length="712" mass="76533">MHSGETRCGRQRPSGSRTLQATTVRQSLAKDVPKYDKRRPSRDDVVPPVASTSSVAAAAAAVKTHRPVIGERHEKFQEREGVSVRRTPSGDAATDLQPFLDMDCDTIGQSDSKAGSDRRGPTANLRSRRTLEPHRTSKIRSVRGAALTPQPSSQPFVNRSDETLTDQDVKRLMMSGSGSGGRWPLRKTALQDPALSDAPSSFRGAAAVGLGHLLRGAGGTSSSPSSGVSGGEGRATTTERQLGSQLTQASDKPESVKTKPTPISPLGSSILSDLLSMGSTSLGTSTAASVPAASDSYIDRNNYVTKPQWDITSHELLHTDANLDDASGFTLSTVPPGDGGGGHPLLKQQSKPSTQQPVTPPPNMSRSSFGQMSQLGDDLFSCAAAGANHSGGRSSGRTNPLGSKMDVLSMEKVFNDPSFHGIYEQYRKHRGHNANGNGRKEAKRKNESAATESPLAKAVRQQLPNQVKMSPYYSKSGLSTTKSLRSQSVKSEIIGIRWYVSSDLVIIGHVFVVFLLVIRRTVVIFTGNLRGKVTILDTDVLSLLTDAVLQHNPLLRKLQQASFRRRSDGTIECFSVMDLGLEKKDHQFLTDTWLSLAQLTDGCRYIYTVIDASGCHALAFVKNIMAFMSHAIDQGLELAAVLIRTATFVVQRDGQPSELLEYVQQVRQLSEALHSHTDFLNTVREVLTDNFNAIPLVAAGDSGGGGGGQKLV</sequence>